<reference evidence="3" key="1">
    <citation type="journal article" date="2023" name="J. Hazard. Mater.">
        <title>Anaerobic biodegradation of pyrene and benzo[a]pyrene by a new sulfate-reducing Desulforamulus aquiferis strain DSA.</title>
        <authorList>
            <person name="Zhang Z."/>
            <person name="Sun J."/>
            <person name="Gong X."/>
            <person name="Wang C."/>
            <person name="Wang H."/>
        </authorList>
    </citation>
    <scope>NUCLEOTIDE SEQUENCE</scope>
    <source>
        <strain evidence="3">DSA</strain>
    </source>
</reference>
<sequence>MFIIVKWVAPYVVRLKYENSKTLKLIFAVPMLYYFMEYTLTVYTNLLYTGGAAIVEFMDAAVVIIYFVFTVIFLKTLYEKAEIKLEYMALRVMENSFSKEIEMLRESQMQAVIHRHDLRHHLSLLYGFAEGGDINKIKGYLLQAQRDLDKITPILFCENDTVNLVLSFFDSKAKKVGVTLLTAAKLPKELGISDTELCSALSNGLENAITAASKIEDKSLRTVRVSCSVNRNKLLVMIQNAYTGEIEQKSGAPSSKQEEHGFGCRSIEVIAEKRKGFATFETEGGIFTLRMVLPMENISSLPVV</sequence>
<dbReference type="PANTHER" id="PTHR40448">
    <property type="entry name" value="TWO-COMPONENT SENSOR HISTIDINE KINASE"/>
    <property type="match status" value="1"/>
</dbReference>
<keyword evidence="1" id="KW-0472">Membrane</keyword>
<dbReference type="Proteomes" id="UP001172911">
    <property type="component" value="Unassembled WGS sequence"/>
</dbReference>
<organism evidence="3 4">
    <name type="scientific">Desulforamulus aquiferis</name>
    <dbReference type="NCBI Taxonomy" id="1397668"/>
    <lineage>
        <taxon>Bacteria</taxon>
        <taxon>Bacillati</taxon>
        <taxon>Bacillota</taxon>
        <taxon>Clostridia</taxon>
        <taxon>Eubacteriales</taxon>
        <taxon>Peptococcaceae</taxon>
        <taxon>Desulforamulus</taxon>
    </lineage>
</organism>
<evidence type="ECO:0000259" key="2">
    <source>
        <dbReference type="Pfam" id="PF14501"/>
    </source>
</evidence>
<protein>
    <submittedName>
        <fullName evidence="3">ATP-binding protein</fullName>
    </submittedName>
</protein>
<keyword evidence="4" id="KW-1185">Reference proteome</keyword>
<feature type="transmembrane region" description="Helical" evidence="1">
    <location>
        <begin position="25"/>
        <end position="48"/>
    </location>
</feature>
<reference evidence="3" key="2">
    <citation type="submission" date="2023-03" db="EMBL/GenBank/DDBJ databases">
        <authorList>
            <person name="Zhang Z."/>
        </authorList>
    </citation>
    <scope>NUCLEOTIDE SEQUENCE</scope>
    <source>
        <strain evidence="3">DSA</strain>
    </source>
</reference>
<comment type="caution">
    <text evidence="3">The sequence shown here is derived from an EMBL/GenBank/DDBJ whole genome shotgun (WGS) entry which is preliminary data.</text>
</comment>
<dbReference type="InterPro" id="IPR036890">
    <property type="entry name" value="HATPase_C_sf"/>
</dbReference>
<evidence type="ECO:0000313" key="3">
    <source>
        <dbReference type="EMBL" id="MDO7788294.1"/>
    </source>
</evidence>
<keyword evidence="3" id="KW-0547">Nucleotide-binding</keyword>
<dbReference type="EMBL" id="JARPTC010000021">
    <property type="protein sequence ID" value="MDO7788294.1"/>
    <property type="molecule type" value="Genomic_DNA"/>
</dbReference>
<dbReference type="CDD" id="cd16935">
    <property type="entry name" value="HATPase_AgrC-ComD-like"/>
    <property type="match status" value="1"/>
</dbReference>
<name>A0AAW7ZGH1_9FIRM</name>
<feature type="domain" description="Sensor histidine kinase NatK-like C-terminal" evidence="2">
    <location>
        <begin position="196"/>
        <end position="294"/>
    </location>
</feature>
<dbReference type="GO" id="GO:0042802">
    <property type="term" value="F:identical protein binding"/>
    <property type="evidence" value="ECO:0007669"/>
    <property type="project" value="TreeGrafter"/>
</dbReference>
<dbReference type="Gene3D" id="3.30.565.10">
    <property type="entry name" value="Histidine kinase-like ATPase, C-terminal domain"/>
    <property type="match status" value="1"/>
</dbReference>
<dbReference type="InterPro" id="IPR032834">
    <property type="entry name" value="NatK-like_C"/>
</dbReference>
<dbReference type="GO" id="GO:0005524">
    <property type="term" value="F:ATP binding"/>
    <property type="evidence" value="ECO:0007669"/>
    <property type="project" value="UniProtKB-KW"/>
</dbReference>
<keyword evidence="1" id="KW-0812">Transmembrane</keyword>
<keyword evidence="1" id="KW-1133">Transmembrane helix</keyword>
<evidence type="ECO:0000313" key="4">
    <source>
        <dbReference type="Proteomes" id="UP001172911"/>
    </source>
</evidence>
<evidence type="ECO:0000256" key="1">
    <source>
        <dbReference type="SAM" id="Phobius"/>
    </source>
</evidence>
<gene>
    <name evidence="3" type="ORF">P6N53_13775</name>
</gene>
<keyword evidence="3" id="KW-0067">ATP-binding</keyword>
<proteinExistence type="predicted"/>
<dbReference type="AlphaFoldDB" id="A0AAW7ZGH1"/>
<feature type="transmembrane region" description="Helical" evidence="1">
    <location>
        <begin position="60"/>
        <end position="78"/>
    </location>
</feature>
<dbReference type="Pfam" id="PF14501">
    <property type="entry name" value="HATPase_c_5"/>
    <property type="match status" value="1"/>
</dbReference>
<accession>A0AAW7ZGH1</accession>
<dbReference type="PANTHER" id="PTHR40448:SF1">
    <property type="entry name" value="TWO-COMPONENT SENSOR HISTIDINE KINASE"/>
    <property type="match status" value="1"/>
</dbReference>